<evidence type="ECO:0000313" key="2">
    <source>
        <dbReference type="EMBL" id="EOD56229.1"/>
    </source>
</evidence>
<dbReference type="RefSeq" id="WP_005894382.1">
    <property type="nucleotide sequence ID" value="NZ_AQGQ01000017.1"/>
</dbReference>
<protein>
    <recommendedName>
        <fullName evidence="1">N-acetyltransferase domain-containing protein</fullName>
    </recommendedName>
</protein>
<accession>R1HCU7</accession>
<keyword evidence="3" id="KW-1185">Reference proteome</keyword>
<dbReference type="Pfam" id="PF14542">
    <property type="entry name" value="Acetyltransf_CG"/>
    <property type="match status" value="1"/>
</dbReference>
<evidence type="ECO:0000313" key="3">
    <source>
        <dbReference type="Proteomes" id="UP000013526"/>
    </source>
</evidence>
<dbReference type="AlphaFoldDB" id="R1HCU7"/>
<dbReference type="PATRIC" id="fig|1268236.3.peg.973"/>
<dbReference type="PANTHER" id="PTHR31435:SF9">
    <property type="entry name" value="PROTEIN NATD1"/>
    <property type="match status" value="1"/>
</dbReference>
<evidence type="ECO:0000259" key="1">
    <source>
        <dbReference type="PROSITE" id="PS51729"/>
    </source>
</evidence>
<dbReference type="InterPro" id="IPR045057">
    <property type="entry name" value="Gcn5-rel_NAT"/>
</dbReference>
<dbReference type="OrthoDB" id="9813275at2"/>
<name>R1HCU7_9GAMM</name>
<dbReference type="InterPro" id="IPR016181">
    <property type="entry name" value="Acyl_CoA_acyltransferase"/>
</dbReference>
<gene>
    <name evidence="2" type="ORF">G113_04878</name>
</gene>
<sequence>MTDIIHDPQQQAFLCVVDGHEARLRYRLLDQHQVDAYSTFVPGELRGQGLADQLARAFFDWCKGQNLEIIPSCSYIETWLRRHGG</sequence>
<organism evidence="2 3">
    <name type="scientific">Aeromonas molluscorum 848</name>
    <dbReference type="NCBI Taxonomy" id="1268236"/>
    <lineage>
        <taxon>Bacteria</taxon>
        <taxon>Pseudomonadati</taxon>
        <taxon>Pseudomonadota</taxon>
        <taxon>Gammaproteobacteria</taxon>
        <taxon>Aeromonadales</taxon>
        <taxon>Aeromonadaceae</taxon>
        <taxon>Aeromonas</taxon>
    </lineage>
</organism>
<dbReference type="EMBL" id="AQGQ01000017">
    <property type="protein sequence ID" value="EOD56229.1"/>
    <property type="molecule type" value="Genomic_DNA"/>
</dbReference>
<reference evidence="2 3" key="1">
    <citation type="journal article" date="2013" name="Genome Announc.">
        <title>Draft Genome Sequence of Aeromonas molluscorum Strain 848TT, Isolated from Bivalve Molluscs.</title>
        <authorList>
            <person name="Spataro N."/>
            <person name="Farfan M."/>
            <person name="Albarral V."/>
            <person name="Sanglas A."/>
            <person name="Loren J.G."/>
            <person name="Fuste M.C."/>
            <person name="Bosch E."/>
        </authorList>
    </citation>
    <scope>NUCLEOTIDE SEQUENCE [LARGE SCALE GENOMIC DNA]</scope>
    <source>
        <strain evidence="2 3">848</strain>
    </source>
</reference>
<dbReference type="InterPro" id="IPR031165">
    <property type="entry name" value="GNAT_YJDJ"/>
</dbReference>
<dbReference type="PANTHER" id="PTHR31435">
    <property type="entry name" value="PROTEIN NATD1"/>
    <property type="match status" value="1"/>
</dbReference>
<dbReference type="Proteomes" id="UP000013526">
    <property type="component" value="Unassembled WGS sequence"/>
</dbReference>
<comment type="caution">
    <text evidence="2">The sequence shown here is derived from an EMBL/GenBank/DDBJ whole genome shotgun (WGS) entry which is preliminary data.</text>
</comment>
<dbReference type="PROSITE" id="PS51729">
    <property type="entry name" value="GNAT_YJDJ"/>
    <property type="match status" value="1"/>
</dbReference>
<feature type="domain" description="N-acetyltransferase" evidence="1">
    <location>
        <begin position="5"/>
        <end position="85"/>
    </location>
</feature>
<proteinExistence type="predicted"/>
<dbReference type="SUPFAM" id="SSF55729">
    <property type="entry name" value="Acyl-CoA N-acyltransferases (Nat)"/>
    <property type="match status" value="1"/>
</dbReference>
<dbReference type="Gene3D" id="3.40.630.30">
    <property type="match status" value="1"/>
</dbReference>